<feature type="transmembrane region" description="Helical" evidence="1">
    <location>
        <begin position="20"/>
        <end position="44"/>
    </location>
</feature>
<protein>
    <submittedName>
        <fullName evidence="2">Metal ion permease</fullName>
    </submittedName>
</protein>
<evidence type="ECO:0000313" key="3">
    <source>
        <dbReference type="Proteomes" id="UP000276133"/>
    </source>
</evidence>
<name>A0A3M7SWQ2_BRAPC</name>
<accession>A0A3M7SWQ2</accession>
<reference evidence="2 3" key="1">
    <citation type="journal article" date="2018" name="Sci. Rep.">
        <title>Genomic signatures of local adaptation to the degree of environmental predictability in rotifers.</title>
        <authorList>
            <person name="Franch-Gras L."/>
            <person name="Hahn C."/>
            <person name="Garcia-Roger E.M."/>
            <person name="Carmona M.J."/>
            <person name="Serra M."/>
            <person name="Gomez A."/>
        </authorList>
    </citation>
    <scope>NUCLEOTIDE SEQUENCE [LARGE SCALE GENOMIC DNA]</scope>
    <source>
        <strain evidence="2">HYR1</strain>
    </source>
</reference>
<keyword evidence="1" id="KW-0472">Membrane</keyword>
<gene>
    <name evidence="2" type="ORF">BpHYR1_052388</name>
</gene>
<sequence length="262" mass="29301">MVEGLQLTEATQYINQLDSYILYFLVYQIIFYLLISSFLSFNIISSKRKKLNSALSRQILFNAVIKMNFNQLILISLDQINLNLRNLDSRMSNMETTVADIGTRMSNMETTVADIGTRMSNMEATVADIGTRMSNMEATVVETGTRMSNMEATVADIGTRMSNMEATVVETGTRMSNMEATVADIGTRMSNMEATVVETGTRMSNMERSVTNFQTELFDTANRVSRIEINRENQLLDFGAEQVQEFLNDAPNLILNGPGIGL</sequence>
<dbReference type="SUPFAM" id="SSF57997">
    <property type="entry name" value="Tropomyosin"/>
    <property type="match status" value="1"/>
</dbReference>
<dbReference type="Proteomes" id="UP000276133">
    <property type="component" value="Unassembled WGS sequence"/>
</dbReference>
<dbReference type="Gene3D" id="1.20.5.340">
    <property type="match status" value="2"/>
</dbReference>
<evidence type="ECO:0000256" key="1">
    <source>
        <dbReference type="SAM" id="Phobius"/>
    </source>
</evidence>
<dbReference type="AlphaFoldDB" id="A0A3M7SWQ2"/>
<dbReference type="OrthoDB" id="6145253at2759"/>
<dbReference type="EMBL" id="REGN01000668">
    <property type="protein sequence ID" value="RNA40152.1"/>
    <property type="molecule type" value="Genomic_DNA"/>
</dbReference>
<keyword evidence="1" id="KW-1133">Transmembrane helix</keyword>
<comment type="caution">
    <text evidence="2">The sequence shown here is derived from an EMBL/GenBank/DDBJ whole genome shotgun (WGS) entry which is preliminary data.</text>
</comment>
<evidence type="ECO:0000313" key="2">
    <source>
        <dbReference type="EMBL" id="RNA40152.1"/>
    </source>
</evidence>
<proteinExistence type="predicted"/>
<organism evidence="2 3">
    <name type="scientific">Brachionus plicatilis</name>
    <name type="common">Marine rotifer</name>
    <name type="synonym">Brachionus muelleri</name>
    <dbReference type="NCBI Taxonomy" id="10195"/>
    <lineage>
        <taxon>Eukaryota</taxon>
        <taxon>Metazoa</taxon>
        <taxon>Spiralia</taxon>
        <taxon>Gnathifera</taxon>
        <taxon>Rotifera</taxon>
        <taxon>Eurotatoria</taxon>
        <taxon>Monogononta</taxon>
        <taxon>Pseudotrocha</taxon>
        <taxon>Ploima</taxon>
        <taxon>Brachionidae</taxon>
        <taxon>Brachionus</taxon>
    </lineage>
</organism>
<keyword evidence="1" id="KW-0812">Transmembrane</keyword>
<keyword evidence="3" id="KW-1185">Reference proteome</keyword>